<dbReference type="GO" id="GO:0160140">
    <property type="term" value="F:23S rRNA pseudouridine(1911/1915/1917) synthase activity"/>
    <property type="evidence" value="ECO:0007669"/>
    <property type="project" value="UniProtKB-EC"/>
</dbReference>
<dbReference type="PROSITE" id="PS01129">
    <property type="entry name" value="PSI_RLU"/>
    <property type="match status" value="1"/>
</dbReference>
<evidence type="ECO:0000256" key="4">
    <source>
        <dbReference type="RuleBase" id="RU362028"/>
    </source>
</evidence>
<evidence type="ECO:0000313" key="7">
    <source>
        <dbReference type="Proteomes" id="UP000587579"/>
    </source>
</evidence>
<dbReference type="SMART" id="SM00363">
    <property type="entry name" value="S4"/>
    <property type="match status" value="1"/>
</dbReference>
<dbReference type="Pfam" id="PF00849">
    <property type="entry name" value="PseudoU_synth_2"/>
    <property type="match status" value="1"/>
</dbReference>
<dbReference type="SUPFAM" id="SSF55174">
    <property type="entry name" value="Alpha-L RNA-binding motif"/>
    <property type="match status" value="1"/>
</dbReference>
<dbReference type="InterPro" id="IPR050188">
    <property type="entry name" value="RluA_PseudoU_synthase"/>
</dbReference>
<comment type="caution">
    <text evidence="6">The sequence shown here is derived from an EMBL/GenBank/DDBJ whole genome shotgun (WGS) entry which is preliminary data.</text>
</comment>
<dbReference type="CDD" id="cd00165">
    <property type="entry name" value="S4"/>
    <property type="match status" value="1"/>
</dbReference>
<keyword evidence="3" id="KW-0694">RNA-binding</keyword>
<comment type="catalytic activity">
    <reaction evidence="4">
        <text>a uridine in RNA = a pseudouridine in RNA</text>
        <dbReference type="Rhea" id="RHEA:48348"/>
        <dbReference type="Rhea" id="RHEA-COMP:12068"/>
        <dbReference type="Rhea" id="RHEA-COMP:12069"/>
        <dbReference type="ChEBI" id="CHEBI:65314"/>
        <dbReference type="ChEBI" id="CHEBI:65315"/>
    </reaction>
</comment>
<dbReference type="EMBL" id="JACHEZ010000008">
    <property type="protein sequence ID" value="MBB6030643.1"/>
    <property type="molecule type" value="Genomic_DNA"/>
</dbReference>
<proteinExistence type="inferred from homology"/>
<dbReference type="PANTHER" id="PTHR21600">
    <property type="entry name" value="MITOCHONDRIAL RNA PSEUDOURIDINE SYNTHASE"/>
    <property type="match status" value="1"/>
</dbReference>
<evidence type="ECO:0000259" key="5">
    <source>
        <dbReference type="SMART" id="SM00363"/>
    </source>
</evidence>
<comment type="function">
    <text evidence="4">Responsible for synthesis of pseudouridine from uracil.</text>
</comment>
<dbReference type="CDD" id="cd02869">
    <property type="entry name" value="PseudoU_synth_RluA_like"/>
    <property type="match status" value="1"/>
</dbReference>
<reference evidence="6 7" key="1">
    <citation type="submission" date="2020-08" db="EMBL/GenBank/DDBJ databases">
        <title>Genomic Encyclopedia of Type Strains, Phase IV (KMG-IV): sequencing the most valuable type-strain genomes for metagenomic binning, comparative biology and taxonomic classification.</title>
        <authorList>
            <person name="Goeker M."/>
        </authorList>
    </citation>
    <scope>NUCLEOTIDE SEQUENCE [LARGE SCALE GENOMIC DNA]</scope>
    <source>
        <strain evidence="6 7">DSM 15757</strain>
    </source>
</reference>
<dbReference type="Gene3D" id="3.10.290.10">
    <property type="entry name" value="RNA-binding S4 domain"/>
    <property type="match status" value="1"/>
</dbReference>
<name>A0ABR6P891_9DEIN</name>
<accession>A0ABR6P891</accession>
<dbReference type="InterPro" id="IPR006224">
    <property type="entry name" value="PsdUridine_synth_RluA-like_CS"/>
</dbReference>
<dbReference type="InterPro" id="IPR006225">
    <property type="entry name" value="PsdUridine_synth_RluC/D"/>
</dbReference>
<evidence type="ECO:0000256" key="3">
    <source>
        <dbReference type="PROSITE-ProRule" id="PRU00182"/>
    </source>
</evidence>
<dbReference type="PROSITE" id="PS50889">
    <property type="entry name" value="S4"/>
    <property type="match status" value="1"/>
</dbReference>
<evidence type="ECO:0000313" key="6">
    <source>
        <dbReference type="EMBL" id="MBB6030643.1"/>
    </source>
</evidence>
<evidence type="ECO:0000256" key="2">
    <source>
        <dbReference type="ARBA" id="ARBA00023235"/>
    </source>
</evidence>
<dbReference type="SUPFAM" id="SSF55120">
    <property type="entry name" value="Pseudouridine synthase"/>
    <property type="match status" value="1"/>
</dbReference>
<dbReference type="InterPro" id="IPR036986">
    <property type="entry name" value="S4_RNA-bd_sf"/>
</dbReference>
<organism evidence="6 7">
    <name type="scientific">Oceanithermus desulfurans</name>
    <dbReference type="NCBI Taxonomy" id="227924"/>
    <lineage>
        <taxon>Bacteria</taxon>
        <taxon>Thermotogati</taxon>
        <taxon>Deinococcota</taxon>
        <taxon>Deinococci</taxon>
        <taxon>Thermales</taxon>
        <taxon>Thermaceae</taxon>
        <taxon>Oceanithermus</taxon>
    </lineage>
</organism>
<dbReference type="NCBIfam" id="TIGR00005">
    <property type="entry name" value="rluA_subfam"/>
    <property type="match status" value="1"/>
</dbReference>
<dbReference type="Pfam" id="PF01479">
    <property type="entry name" value="S4"/>
    <property type="match status" value="1"/>
</dbReference>
<keyword evidence="7" id="KW-1185">Reference proteome</keyword>
<sequence>MKVQGSHVFEAEGERLDQALARALGVSRARAQAWISGGHVRVAGEVVTKPARRLAGERVEVEVPPEPPARVEAEDLSVEILYEDEDMVVVNKPAGMVTHPAPGVTRGTLVNALLGRWVEPGGEPVRPGIVHRLDKETSGVIVVARHEAALRRLADAFKQRFVFKRYVALTEGVPANTTVIAPIGRHPVHRFKMHTGGIKARYAETDFEVVAEAGGRALVEARPHTGRTHQIRVHLKHLHTPIWADPLYGKPSPFIDRLALHAYELRVPHPKSGKILSFTAPVPEDMARGWEVAGGVWPEGVQRAGTSR</sequence>
<dbReference type="InterPro" id="IPR020103">
    <property type="entry name" value="PsdUridine_synth_cat_dom_sf"/>
</dbReference>
<dbReference type="EC" id="5.4.99.-" evidence="4"/>
<dbReference type="Proteomes" id="UP000587579">
    <property type="component" value="Unassembled WGS sequence"/>
</dbReference>
<dbReference type="InterPro" id="IPR002942">
    <property type="entry name" value="S4_RNA-bd"/>
</dbReference>
<evidence type="ECO:0000256" key="1">
    <source>
        <dbReference type="ARBA" id="ARBA00010876"/>
    </source>
</evidence>
<dbReference type="Gene3D" id="3.30.2350.10">
    <property type="entry name" value="Pseudouridine synthase"/>
    <property type="match status" value="1"/>
</dbReference>
<dbReference type="PANTHER" id="PTHR21600:SF44">
    <property type="entry name" value="RIBOSOMAL LARGE SUBUNIT PSEUDOURIDINE SYNTHASE D"/>
    <property type="match status" value="1"/>
</dbReference>
<protein>
    <recommendedName>
        <fullName evidence="4">Pseudouridine synthase</fullName>
        <ecNumber evidence="4">5.4.99.-</ecNumber>
    </recommendedName>
</protein>
<gene>
    <name evidence="6" type="ORF">HNQ05_002036</name>
</gene>
<comment type="similarity">
    <text evidence="1 4">Belongs to the pseudouridine synthase RluA family.</text>
</comment>
<keyword evidence="2 4" id="KW-0413">Isomerase</keyword>
<feature type="domain" description="RNA-binding S4" evidence="5">
    <location>
        <begin position="14"/>
        <end position="72"/>
    </location>
</feature>
<dbReference type="InterPro" id="IPR006145">
    <property type="entry name" value="PsdUridine_synth_RsuA/RluA"/>
</dbReference>